<evidence type="ECO:0000256" key="2">
    <source>
        <dbReference type="SAM" id="MobiDB-lite"/>
    </source>
</evidence>
<feature type="coiled-coil region" evidence="1">
    <location>
        <begin position="81"/>
        <end position="151"/>
    </location>
</feature>
<gene>
    <name evidence="3" type="ORF">TCAL_14275</name>
</gene>
<evidence type="ECO:0000256" key="1">
    <source>
        <dbReference type="SAM" id="Coils"/>
    </source>
</evidence>
<dbReference type="EMBL" id="VCGU01000010">
    <property type="protein sequence ID" value="TRY68577.1"/>
    <property type="molecule type" value="Genomic_DNA"/>
</dbReference>
<keyword evidence="1" id="KW-0175">Coiled coil</keyword>
<keyword evidence="4" id="KW-1185">Reference proteome</keyword>
<evidence type="ECO:0000313" key="4">
    <source>
        <dbReference type="Proteomes" id="UP000318571"/>
    </source>
</evidence>
<name>A0A553NT26_TIGCA</name>
<comment type="caution">
    <text evidence="3">The sequence shown here is derived from an EMBL/GenBank/DDBJ whole genome shotgun (WGS) entry which is preliminary data.</text>
</comment>
<reference evidence="3 4" key="1">
    <citation type="journal article" date="2018" name="Nat. Ecol. Evol.">
        <title>Genomic signatures of mitonuclear coevolution across populations of Tigriopus californicus.</title>
        <authorList>
            <person name="Barreto F.S."/>
            <person name="Watson E.T."/>
            <person name="Lima T.G."/>
            <person name="Willett C.S."/>
            <person name="Edmands S."/>
            <person name="Li W."/>
            <person name="Burton R.S."/>
        </authorList>
    </citation>
    <scope>NUCLEOTIDE SEQUENCE [LARGE SCALE GENOMIC DNA]</scope>
    <source>
        <strain evidence="3 4">San Diego</strain>
    </source>
</reference>
<feature type="region of interest" description="Disordered" evidence="2">
    <location>
        <begin position="14"/>
        <end position="41"/>
    </location>
</feature>
<feature type="compositionally biased region" description="Polar residues" evidence="2">
    <location>
        <begin position="30"/>
        <end position="41"/>
    </location>
</feature>
<accession>A0A553NT26</accession>
<evidence type="ECO:0000313" key="3">
    <source>
        <dbReference type="EMBL" id="TRY68577.1"/>
    </source>
</evidence>
<sequence length="186" mass="21246">MSSDWETQELKLRRKNADLDRQRASVISDRGTTSDYPSISDITRSKIPIKVELRAKKPQGPHAHTEGPDSQNLYAQCMVQLKTRNEENAKLRKELDDCRKELRNLSSNQVETHKTAQVLQDQALKLASNEIIELKRENQVLQKDLQVAKDADLKSKSHIEKISLEVRRLSAVNQDLEYQLKVSGSS</sequence>
<protein>
    <submittedName>
        <fullName evidence="3">Uncharacterized protein</fullName>
    </submittedName>
</protein>
<proteinExistence type="predicted"/>
<feature type="compositionally biased region" description="Basic and acidic residues" evidence="2">
    <location>
        <begin position="14"/>
        <end position="23"/>
    </location>
</feature>
<dbReference type="AlphaFoldDB" id="A0A553NT26"/>
<dbReference type="Proteomes" id="UP000318571">
    <property type="component" value="Chromosome 1"/>
</dbReference>
<organism evidence="3 4">
    <name type="scientific">Tigriopus californicus</name>
    <name type="common">Marine copepod</name>
    <dbReference type="NCBI Taxonomy" id="6832"/>
    <lineage>
        <taxon>Eukaryota</taxon>
        <taxon>Metazoa</taxon>
        <taxon>Ecdysozoa</taxon>
        <taxon>Arthropoda</taxon>
        <taxon>Crustacea</taxon>
        <taxon>Multicrustacea</taxon>
        <taxon>Hexanauplia</taxon>
        <taxon>Copepoda</taxon>
        <taxon>Harpacticoida</taxon>
        <taxon>Harpacticidae</taxon>
        <taxon>Tigriopus</taxon>
    </lineage>
</organism>